<dbReference type="AlphaFoldDB" id="A0A2W7QT63"/>
<dbReference type="Proteomes" id="UP000249538">
    <property type="component" value="Unassembled WGS sequence"/>
</dbReference>
<reference evidence="7 8" key="1">
    <citation type="submission" date="2018-06" db="EMBL/GenBank/DDBJ databases">
        <title>Genomic Encyclopedia of Archaeal and Bacterial Type Strains, Phase II (KMG-II): from individual species to whole genera.</title>
        <authorList>
            <person name="Goeker M."/>
        </authorList>
    </citation>
    <scope>NUCLEOTIDE SEQUENCE [LARGE SCALE GENOMIC DNA]</scope>
    <source>
        <strain evidence="7 8">DSM 18774</strain>
    </source>
</reference>
<evidence type="ECO:0000259" key="6">
    <source>
        <dbReference type="PROSITE" id="PS50949"/>
    </source>
</evidence>
<dbReference type="GO" id="GO:0003677">
    <property type="term" value="F:DNA binding"/>
    <property type="evidence" value="ECO:0007669"/>
    <property type="project" value="UniProtKB-KW"/>
</dbReference>
<dbReference type="CDD" id="cd00609">
    <property type="entry name" value="AAT_like"/>
    <property type="match status" value="1"/>
</dbReference>
<keyword evidence="7" id="KW-0808">Transferase</keyword>
<evidence type="ECO:0000256" key="4">
    <source>
        <dbReference type="ARBA" id="ARBA00023125"/>
    </source>
</evidence>
<keyword evidence="5" id="KW-0804">Transcription</keyword>
<dbReference type="Gene3D" id="3.40.640.10">
    <property type="entry name" value="Type I PLP-dependent aspartate aminotransferase-like (Major domain)"/>
    <property type="match status" value="1"/>
</dbReference>
<gene>
    <name evidence="7" type="ORF">LX76_03222</name>
</gene>
<evidence type="ECO:0000256" key="1">
    <source>
        <dbReference type="ARBA" id="ARBA00005384"/>
    </source>
</evidence>
<evidence type="ECO:0000256" key="2">
    <source>
        <dbReference type="ARBA" id="ARBA00022898"/>
    </source>
</evidence>
<dbReference type="GO" id="GO:0003700">
    <property type="term" value="F:DNA-binding transcription factor activity"/>
    <property type="evidence" value="ECO:0007669"/>
    <property type="project" value="InterPro"/>
</dbReference>
<proteinExistence type="inferred from homology"/>
<dbReference type="Pfam" id="PF00392">
    <property type="entry name" value="GntR"/>
    <property type="match status" value="1"/>
</dbReference>
<dbReference type="InterPro" id="IPR000524">
    <property type="entry name" value="Tscrpt_reg_HTH_GntR"/>
</dbReference>
<keyword evidence="2" id="KW-0663">Pyridoxal phosphate</keyword>
<dbReference type="InterPro" id="IPR004839">
    <property type="entry name" value="Aminotransferase_I/II_large"/>
</dbReference>
<sequence>MALVRNRSNLTACSPTNLPDWSALIPVLPAEGARRVALYAALRRLIETGALPPGSKLPTTRDLAARLGLARGAAVAAFEMLVADGFAVARTGAGTYVAAEVPRLGAPPAPVTAPPRPKAASVLPGTLGVATADDCTMLQFRSLLHRHLARPEAAHFSYGDPQGNAGLRAEIAAYLRSARGVRCEAGQILLTSGTQQALDLVTRATLAPGDPVWIEDPGYPGARAVMEGAGLRLVGVPVDAEGLEVALGEQRSPGARAAYVTPSHQFPLGVTLSMRRRLALIDWARRAGAWILEDDYDSEFRHAGPPLAAMQGMDAAGRVIYIGTFSKALFPGLRIGYAVLPEPLLGPVLRLRSRTDRSPPTLAEGALADFLREGHFAAHLRRARRRVKAARDALVAGLRAGPLTVEPPDQGLHLIAGLPEGMEDAGLVARAAEAGLGVWALSSMCLGPTRQGLVVGFSGFAPEALESAASRFARSLA</sequence>
<dbReference type="InterPro" id="IPR036390">
    <property type="entry name" value="WH_DNA-bd_sf"/>
</dbReference>
<protein>
    <submittedName>
        <fullName evidence="7">GntR family transcriptional regulator/MocR family aminotransferase</fullName>
    </submittedName>
</protein>
<dbReference type="SUPFAM" id="SSF53383">
    <property type="entry name" value="PLP-dependent transferases"/>
    <property type="match status" value="1"/>
</dbReference>
<dbReference type="PROSITE" id="PS50949">
    <property type="entry name" value="HTH_GNTR"/>
    <property type="match status" value="1"/>
</dbReference>
<dbReference type="Pfam" id="PF00155">
    <property type="entry name" value="Aminotran_1_2"/>
    <property type="match status" value="1"/>
</dbReference>
<keyword evidence="7" id="KW-0032">Aminotransferase</keyword>
<keyword evidence="3" id="KW-0805">Transcription regulation</keyword>
<feature type="domain" description="HTH gntR-type" evidence="6">
    <location>
        <begin position="32"/>
        <end position="100"/>
    </location>
</feature>
<dbReference type="InterPro" id="IPR015424">
    <property type="entry name" value="PyrdxlP-dep_Trfase"/>
</dbReference>
<comment type="similarity">
    <text evidence="1">In the C-terminal section; belongs to the class-I pyridoxal-phosphate-dependent aminotransferase family.</text>
</comment>
<evidence type="ECO:0000313" key="7">
    <source>
        <dbReference type="EMBL" id="PZX51181.1"/>
    </source>
</evidence>
<dbReference type="CDD" id="cd07377">
    <property type="entry name" value="WHTH_GntR"/>
    <property type="match status" value="1"/>
</dbReference>
<dbReference type="GO" id="GO:0008483">
    <property type="term" value="F:transaminase activity"/>
    <property type="evidence" value="ECO:0007669"/>
    <property type="project" value="UniProtKB-KW"/>
</dbReference>
<dbReference type="GO" id="GO:0030170">
    <property type="term" value="F:pyridoxal phosphate binding"/>
    <property type="evidence" value="ECO:0007669"/>
    <property type="project" value="InterPro"/>
</dbReference>
<evidence type="ECO:0000256" key="5">
    <source>
        <dbReference type="ARBA" id="ARBA00023163"/>
    </source>
</evidence>
<dbReference type="InterPro" id="IPR015421">
    <property type="entry name" value="PyrdxlP-dep_Trfase_major"/>
</dbReference>
<dbReference type="PANTHER" id="PTHR46577">
    <property type="entry name" value="HTH-TYPE TRANSCRIPTIONAL REGULATORY PROTEIN GABR"/>
    <property type="match status" value="1"/>
</dbReference>
<comment type="caution">
    <text evidence="7">The sequence shown here is derived from an EMBL/GenBank/DDBJ whole genome shotgun (WGS) entry which is preliminary data.</text>
</comment>
<name>A0A2W7QT63_9RHOB</name>
<organism evidence="7 8">
    <name type="scientific">Cereibacter changlensis</name>
    <dbReference type="NCBI Taxonomy" id="402884"/>
    <lineage>
        <taxon>Bacteria</taxon>
        <taxon>Pseudomonadati</taxon>
        <taxon>Pseudomonadota</taxon>
        <taxon>Alphaproteobacteria</taxon>
        <taxon>Rhodobacterales</taxon>
        <taxon>Paracoccaceae</taxon>
        <taxon>Cereibacter</taxon>
    </lineage>
</organism>
<evidence type="ECO:0000313" key="8">
    <source>
        <dbReference type="Proteomes" id="UP000249538"/>
    </source>
</evidence>
<dbReference type="InterPro" id="IPR036388">
    <property type="entry name" value="WH-like_DNA-bd_sf"/>
</dbReference>
<dbReference type="SUPFAM" id="SSF46785">
    <property type="entry name" value="Winged helix' DNA-binding domain"/>
    <property type="match status" value="1"/>
</dbReference>
<accession>A0A2W7QT63</accession>
<dbReference type="PANTHER" id="PTHR46577:SF1">
    <property type="entry name" value="HTH-TYPE TRANSCRIPTIONAL REGULATORY PROTEIN GABR"/>
    <property type="match status" value="1"/>
</dbReference>
<dbReference type="InterPro" id="IPR051446">
    <property type="entry name" value="HTH_trans_reg/aminotransferase"/>
</dbReference>
<dbReference type="SMART" id="SM00345">
    <property type="entry name" value="HTH_GNTR"/>
    <property type="match status" value="1"/>
</dbReference>
<dbReference type="EMBL" id="QKZS01000010">
    <property type="protein sequence ID" value="PZX51181.1"/>
    <property type="molecule type" value="Genomic_DNA"/>
</dbReference>
<evidence type="ECO:0000256" key="3">
    <source>
        <dbReference type="ARBA" id="ARBA00023015"/>
    </source>
</evidence>
<keyword evidence="4" id="KW-0238">DNA-binding</keyword>
<dbReference type="Gene3D" id="1.10.10.10">
    <property type="entry name" value="Winged helix-like DNA-binding domain superfamily/Winged helix DNA-binding domain"/>
    <property type="match status" value="1"/>
</dbReference>
<dbReference type="RefSeq" id="WP_111467452.1">
    <property type="nucleotide sequence ID" value="NZ_QKZS01000010.1"/>
</dbReference>